<feature type="domain" description="Multidrug resistance protein MdtA-like C-terminal permuted SH3" evidence="7">
    <location>
        <begin position="314"/>
        <end position="372"/>
    </location>
</feature>
<feature type="coiled-coil region" evidence="3">
    <location>
        <begin position="143"/>
        <end position="177"/>
    </location>
</feature>
<keyword evidence="3" id="KW-0175">Coiled coil</keyword>
<dbReference type="SUPFAM" id="SSF111369">
    <property type="entry name" value="HlyD-like secretion proteins"/>
    <property type="match status" value="1"/>
</dbReference>
<evidence type="ECO:0000259" key="6">
    <source>
        <dbReference type="Pfam" id="PF25944"/>
    </source>
</evidence>
<name>A0A2S6EWA6_LEGPN</name>
<dbReference type="NCBIfam" id="TIGR01730">
    <property type="entry name" value="RND_mfp"/>
    <property type="match status" value="1"/>
</dbReference>
<dbReference type="Pfam" id="PF25967">
    <property type="entry name" value="RND-MFP_C"/>
    <property type="match status" value="1"/>
</dbReference>
<dbReference type="Gene3D" id="1.10.287.470">
    <property type="entry name" value="Helix hairpin bin"/>
    <property type="match status" value="1"/>
</dbReference>
<dbReference type="InterPro" id="IPR058626">
    <property type="entry name" value="MdtA-like_b-barrel"/>
</dbReference>
<dbReference type="Gene3D" id="2.40.50.100">
    <property type="match status" value="1"/>
</dbReference>
<comment type="similarity">
    <text evidence="2">Belongs to the membrane fusion protein (MFP) (TC 8.A.1) family.</text>
</comment>
<evidence type="ECO:0000256" key="4">
    <source>
        <dbReference type="SAM" id="Phobius"/>
    </source>
</evidence>
<dbReference type="PANTHER" id="PTHR30158">
    <property type="entry name" value="ACRA/E-RELATED COMPONENT OF DRUG EFFLUX TRANSPORTER"/>
    <property type="match status" value="1"/>
</dbReference>
<sequence>MVMRMNSQNKQNLVKTVAIVFFGIVFVYLVYDHFSRTQVPTLAPPVVIVQKPKLVNMGQYVTQTGNTVAFQSVDLVARIEGYLDAIKFTDGAFVKKNQELFIIEPEPYLEQLRAAEAKVAAQKANYAYAKSEYARQQRMYKQNATSLNSVEKWKAKVEEAQAEVDKAEADAKNAAITYGYTHLSAPFDGRMGRHMVDVGNLVGHGAATDLATIEQIDPIYVYFNLNELDLIRIRNAVRKRGYKPMELVKIPVEVALQDEKGFPHKGTLDFVNTGLNASTGTMEFRALLPNKGYPLVPGLFVQVRVPISEPSPKLTIPDTSVQYDQIGPYVLVVDKDNYVLTKRVTLGGLENGVRAITKGLDAQDRVIVSGLQNATPNHQVTPKTEQSE</sequence>
<dbReference type="Gene3D" id="2.40.420.20">
    <property type="match status" value="1"/>
</dbReference>
<dbReference type="OrthoDB" id="9800613at2"/>
<keyword evidence="4" id="KW-0472">Membrane</keyword>
<evidence type="ECO:0000256" key="1">
    <source>
        <dbReference type="ARBA" id="ARBA00004519"/>
    </source>
</evidence>
<dbReference type="InterPro" id="IPR058625">
    <property type="entry name" value="MdtA-like_BSH"/>
</dbReference>
<dbReference type="GO" id="GO:0046677">
    <property type="term" value="P:response to antibiotic"/>
    <property type="evidence" value="ECO:0007669"/>
    <property type="project" value="TreeGrafter"/>
</dbReference>
<dbReference type="PANTHER" id="PTHR30158:SF24">
    <property type="entry name" value="HLYD FAMILY SECRETION PROTEIN"/>
    <property type="match status" value="1"/>
</dbReference>
<dbReference type="Pfam" id="PF25944">
    <property type="entry name" value="Beta-barrel_RND"/>
    <property type="match status" value="1"/>
</dbReference>
<dbReference type="Gene3D" id="2.40.30.170">
    <property type="match status" value="1"/>
</dbReference>
<feature type="transmembrane region" description="Helical" evidence="4">
    <location>
        <begin position="12"/>
        <end position="31"/>
    </location>
</feature>
<evidence type="ECO:0000259" key="5">
    <source>
        <dbReference type="Pfam" id="PF25917"/>
    </source>
</evidence>
<evidence type="ECO:0000313" key="8">
    <source>
        <dbReference type="EMBL" id="PPK29472.1"/>
    </source>
</evidence>
<comment type="subcellular location">
    <subcellularLocation>
        <location evidence="1">Cell inner membrane</location>
        <topology evidence="1">Lipid-anchor</topology>
    </subcellularLocation>
</comment>
<feature type="domain" description="Multidrug resistance protein MdtA-like barrel-sandwich hybrid" evidence="5">
    <location>
        <begin position="72"/>
        <end position="213"/>
    </location>
</feature>
<dbReference type="GO" id="GO:0005886">
    <property type="term" value="C:plasma membrane"/>
    <property type="evidence" value="ECO:0007669"/>
    <property type="project" value="TreeGrafter"/>
</dbReference>
<dbReference type="InterPro" id="IPR006143">
    <property type="entry name" value="RND_pump_MFP"/>
</dbReference>
<protein>
    <submittedName>
        <fullName evidence="8">Efflux RND transporter periplasmic adaptor subunit</fullName>
    </submittedName>
</protein>
<gene>
    <name evidence="8" type="ORF">C3928_12935</name>
</gene>
<dbReference type="Proteomes" id="UP000239239">
    <property type="component" value="Unassembled WGS sequence"/>
</dbReference>
<keyword evidence="4" id="KW-0812">Transmembrane</keyword>
<evidence type="ECO:0000256" key="2">
    <source>
        <dbReference type="ARBA" id="ARBA00009477"/>
    </source>
</evidence>
<evidence type="ECO:0000256" key="3">
    <source>
        <dbReference type="SAM" id="Coils"/>
    </source>
</evidence>
<dbReference type="Pfam" id="PF25917">
    <property type="entry name" value="BSH_RND"/>
    <property type="match status" value="1"/>
</dbReference>
<comment type="caution">
    <text evidence="8">The sequence shown here is derived from an EMBL/GenBank/DDBJ whole genome shotgun (WGS) entry which is preliminary data.</text>
</comment>
<evidence type="ECO:0000313" key="9">
    <source>
        <dbReference type="Proteomes" id="UP000239239"/>
    </source>
</evidence>
<keyword evidence="4" id="KW-1133">Transmembrane helix</keyword>
<evidence type="ECO:0000259" key="7">
    <source>
        <dbReference type="Pfam" id="PF25967"/>
    </source>
</evidence>
<reference evidence="8 9" key="1">
    <citation type="submission" date="2018-02" db="EMBL/GenBank/DDBJ databases">
        <title>Draft genome sequences of four Legionella pneumophila clinical strains isolated in Ontario.</title>
        <authorList>
            <person name="Fortuna A."/>
            <person name="Ramnarine R."/>
            <person name="Li A."/>
            <person name="Frantz C."/>
            <person name="Mallo G."/>
        </authorList>
    </citation>
    <scope>NUCLEOTIDE SEQUENCE [LARGE SCALE GENOMIC DNA]</scope>
    <source>
        <strain evidence="8 9">LG61</strain>
    </source>
</reference>
<feature type="domain" description="Multidrug resistance protein MdtA-like beta-barrel" evidence="6">
    <location>
        <begin position="218"/>
        <end position="306"/>
    </location>
</feature>
<organism evidence="8 9">
    <name type="scientific">Legionella pneumophila</name>
    <dbReference type="NCBI Taxonomy" id="446"/>
    <lineage>
        <taxon>Bacteria</taxon>
        <taxon>Pseudomonadati</taxon>
        <taxon>Pseudomonadota</taxon>
        <taxon>Gammaproteobacteria</taxon>
        <taxon>Legionellales</taxon>
        <taxon>Legionellaceae</taxon>
        <taxon>Legionella</taxon>
    </lineage>
</organism>
<proteinExistence type="inferred from homology"/>
<accession>A0A2S6EWA6</accession>
<dbReference type="GO" id="GO:0030313">
    <property type="term" value="C:cell envelope"/>
    <property type="evidence" value="ECO:0007669"/>
    <property type="project" value="UniProtKB-SubCell"/>
</dbReference>
<dbReference type="InterPro" id="IPR058627">
    <property type="entry name" value="MdtA-like_C"/>
</dbReference>
<dbReference type="EMBL" id="PQWY01000017">
    <property type="protein sequence ID" value="PPK29472.1"/>
    <property type="molecule type" value="Genomic_DNA"/>
</dbReference>
<dbReference type="AlphaFoldDB" id="A0A2S6EWA6"/>
<dbReference type="GO" id="GO:0022857">
    <property type="term" value="F:transmembrane transporter activity"/>
    <property type="evidence" value="ECO:0007669"/>
    <property type="project" value="InterPro"/>
</dbReference>